<dbReference type="SUPFAM" id="SSF53850">
    <property type="entry name" value="Periplasmic binding protein-like II"/>
    <property type="match status" value="1"/>
</dbReference>
<dbReference type="AlphaFoldDB" id="A0A679J6E3"/>
<sequence length="337" mass="35449">MTHPTIMQRRFSFSVLFAALAALTLGAPVHAQQSEAQKQLSSERFTIISPFPPGGPVDTLARVLSDGLAKRYGQAAVVDNQVGAAGNIGMDKVKRAKGDGHTLLVIPAGNVTINPTLMPNFPFDMAKDFVPVTMLAKAPNVLVASPASGIKNAKELVAQAKAKPNTLSYASPGVGSGLHLAGELFKQQAGIDMLHVPYKGTAPALNDVLGGSVPLMFSNLPATLPFLKQGKLVAIGVTEAKRSAAAPDIPTLAEQGIQGVTVTSWYGLMAPKGTPPAVVEQLAKDAAEMLSTPEVRERLKVQGMTDAAMKPAEFAAYIRDETAVWARIIKARNIVAE</sequence>
<evidence type="ECO:0000256" key="2">
    <source>
        <dbReference type="SAM" id="SignalP"/>
    </source>
</evidence>
<feature type="chain" id="PRO_5025408451" description="LacI family transcriptional regulator" evidence="2">
    <location>
        <begin position="32"/>
        <end position="337"/>
    </location>
</feature>
<dbReference type="PANTHER" id="PTHR42928">
    <property type="entry name" value="TRICARBOXYLATE-BINDING PROTEIN"/>
    <property type="match status" value="1"/>
</dbReference>
<dbReference type="PANTHER" id="PTHR42928:SF5">
    <property type="entry name" value="BLR1237 PROTEIN"/>
    <property type="match status" value="1"/>
</dbReference>
<organism evidence="3">
    <name type="scientific">Variovorax paradoxus</name>
    <dbReference type="NCBI Taxonomy" id="34073"/>
    <lineage>
        <taxon>Bacteria</taxon>
        <taxon>Pseudomonadati</taxon>
        <taxon>Pseudomonadota</taxon>
        <taxon>Betaproteobacteria</taxon>
        <taxon>Burkholderiales</taxon>
        <taxon>Comamonadaceae</taxon>
        <taxon>Variovorax</taxon>
    </lineage>
</organism>
<dbReference type="CDD" id="cd13578">
    <property type="entry name" value="PBP2_Bug27"/>
    <property type="match status" value="1"/>
</dbReference>
<protein>
    <recommendedName>
        <fullName evidence="4">LacI family transcriptional regulator</fullName>
    </recommendedName>
</protein>
<dbReference type="Gene3D" id="3.40.190.10">
    <property type="entry name" value="Periplasmic binding protein-like II"/>
    <property type="match status" value="1"/>
</dbReference>
<comment type="similarity">
    <text evidence="1">Belongs to the UPF0065 (bug) family.</text>
</comment>
<name>A0A679J6E3_VARPD</name>
<feature type="signal peptide" evidence="2">
    <location>
        <begin position="1"/>
        <end position="31"/>
    </location>
</feature>
<dbReference type="InterPro" id="IPR005064">
    <property type="entry name" value="BUG"/>
</dbReference>
<evidence type="ECO:0008006" key="4">
    <source>
        <dbReference type="Google" id="ProtNLM"/>
    </source>
</evidence>
<dbReference type="EMBL" id="LR743507">
    <property type="protein sequence ID" value="CAA2104071.1"/>
    <property type="molecule type" value="Genomic_DNA"/>
</dbReference>
<reference evidence="3" key="1">
    <citation type="submission" date="2019-12" db="EMBL/GenBank/DDBJ databases">
        <authorList>
            <person name="Cremers G."/>
        </authorList>
    </citation>
    <scope>NUCLEOTIDE SEQUENCE</scope>
    <source>
        <strain evidence="3">Vvax</strain>
    </source>
</reference>
<dbReference type="Pfam" id="PF03401">
    <property type="entry name" value="TctC"/>
    <property type="match status" value="1"/>
</dbReference>
<evidence type="ECO:0000256" key="1">
    <source>
        <dbReference type="ARBA" id="ARBA00006987"/>
    </source>
</evidence>
<gene>
    <name evidence="3" type="ORF">VVAX_02581</name>
</gene>
<dbReference type="InterPro" id="IPR042100">
    <property type="entry name" value="Bug_dom1"/>
</dbReference>
<dbReference type="PIRSF" id="PIRSF017082">
    <property type="entry name" value="YflP"/>
    <property type="match status" value="1"/>
</dbReference>
<dbReference type="Gene3D" id="3.40.190.150">
    <property type="entry name" value="Bordetella uptake gene, domain 1"/>
    <property type="match status" value="1"/>
</dbReference>
<accession>A0A679J6E3</accession>
<proteinExistence type="inferred from homology"/>
<evidence type="ECO:0000313" key="3">
    <source>
        <dbReference type="EMBL" id="CAA2104071.1"/>
    </source>
</evidence>
<keyword evidence="2" id="KW-0732">Signal</keyword>